<feature type="transmembrane region" description="Helical" evidence="1">
    <location>
        <begin position="304"/>
        <end position="333"/>
    </location>
</feature>
<feature type="transmembrane region" description="Helical" evidence="1">
    <location>
        <begin position="345"/>
        <end position="368"/>
    </location>
</feature>
<sequence>MYASFANHLEQGLRYILAFGLLLWLWPKVLFPRVDGDATERAAANYLRMVPALITLGYLLVITKLYELLTIAAILSLWAAYRWLTRYSREHRMEKLTALATLFFDYFDKKYSLREIALQWVAGQWREVRKEWRQRMLMKGSFAETALLVAVLAGAGYVRFYDPFMFAAPGMSDGNVTLLWMKYIDQRLLFEGGIYPQGFHIYLATLYKFAAIDALYILKYTGPLNSMVTLLGFHFIVSRLTGNRLAGVAAAAVYGWLGFMIGNGWERQAATNSQEFAMTFLFPSLYFYHRYLSTGNRRWLWPGAAGLTAIGLVHTLVFAYLGFGIVALTAAHWLSGIRSRFPQTLWVAGSGLAATVVSVIPAGVGLLLGKKFQSAATAYAASSSKSGEWPLPEMWPIDYAGLAAIGLMLAGGLAGWRDKQWRTVFMFGFLMTGSTFVLHFFGPLLTTNVVLLSRSGELWSLALPLAAGMGWAVLFAPSIKLRFQRFAAPLLLAASLVTVGIRYPLEPIVPYKMEWESGVQQYLRISQLYRPKTWNVFSQREGYAMVQGKGHHQYITYLLDNYDPRFKFLTRYGAMSYDRNISNDVFIYEEKNVFRVPRDNAIYRLEEPEYERRELEMDRLREWIAAYKQANGGIDIFYEDANLRIYHINRPVTREEMMDRIWNSGGEGR</sequence>
<dbReference type="EMBL" id="JFHU01000213">
    <property type="protein sequence ID" value="EXX85725.1"/>
    <property type="molecule type" value="Genomic_DNA"/>
</dbReference>
<dbReference type="Proteomes" id="UP000053750">
    <property type="component" value="Unassembled WGS sequence"/>
</dbReference>
<evidence type="ECO:0000256" key="1">
    <source>
        <dbReference type="SAM" id="Phobius"/>
    </source>
</evidence>
<dbReference type="RefSeq" id="WP_036584941.1">
    <property type="nucleotide sequence ID" value="NZ_KK082213.1"/>
</dbReference>
<gene>
    <name evidence="2" type="ORF">BG53_07740</name>
</gene>
<feature type="transmembrane region" description="Helical" evidence="1">
    <location>
        <begin position="486"/>
        <end position="505"/>
    </location>
</feature>
<keyword evidence="3" id="KW-1185">Reference proteome</keyword>
<dbReference type="OrthoDB" id="2954219at2"/>
<reference evidence="2 3" key="1">
    <citation type="submission" date="2014-02" db="EMBL/GenBank/DDBJ databases">
        <title>Genome sequence of Paenibacillus darwinianus reveals adaptive mechanisms for survival in Antarctic soils.</title>
        <authorList>
            <person name="Dsouza M."/>
            <person name="Taylor M.W."/>
            <person name="Turner S.J."/>
            <person name="Aislabie J."/>
        </authorList>
    </citation>
    <scope>NUCLEOTIDE SEQUENCE [LARGE SCALE GENOMIC DNA]</scope>
    <source>
        <strain evidence="2 3">CE1</strain>
    </source>
</reference>
<proteinExistence type="predicted"/>
<feature type="transmembrane region" description="Helical" evidence="1">
    <location>
        <begin position="136"/>
        <end position="158"/>
    </location>
</feature>
<evidence type="ECO:0000313" key="2">
    <source>
        <dbReference type="EMBL" id="EXX85725.1"/>
    </source>
</evidence>
<accession>A0A9W5W6S4</accession>
<organism evidence="2 3">
    <name type="scientific">Paenibacillus darwinianus</name>
    <dbReference type="NCBI Taxonomy" id="1380763"/>
    <lineage>
        <taxon>Bacteria</taxon>
        <taxon>Bacillati</taxon>
        <taxon>Bacillota</taxon>
        <taxon>Bacilli</taxon>
        <taxon>Bacillales</taxon>
        <taxon>Paenibacillaceae</taxon>
        <taxon>Paenibacillus</taxon>
    </lineage>
</organism>
<feature type="transmembrane region" description="Helical" evidence="1">
    <location>
        <begin position="12"/>
        <end position="31"/>
    </location>
</feature>
<feature type="transmembrane region" description="Helical" evidence="1">
    <location>
        <begin position="68"/>
        <end position="85"/>
    </location>
</feature>
<evidence type="ECO:0000313" key="3">
    <source>
        <dbReference type="Proteomes" id="UP000053750"/>
    </source>
</evidence>
<keyword evidence="1" id="KW-1133">Transmembrane helix</keyword>
<feature type="transmembrane region" description="Helical" evidence="1">
    <location>
        <begin position="245"/>
        <end position="264"/>
    </location>
</feature>
<keyword evidence="1" id="KW-0472">Membrane</keyword>
<dbReference type="AlphaFoldDB" id="A0A9W5W6S4"/>
<feature type="transmembrane region" description="Helical" evidence="1">
    <location>
        <begin position="461"/>
        <end position="479"/>
    </location>
</feature>
<feature type="transmembrane region" description="Helical" evidence="1">
    <location>
        <begin position="399"/>
        <end position="416"/>
    </location>
</feature>
<feature type="transmembrane region" description="Helical" evidence="1">
    <location>
        <begin position="423"/>
        <end position="441"/>
    </location>
</feature>
<keyword evidence="1" id="KW-0812">Transmembrane</keyword>
<name>A0A9W5W6S4_9BACL</name>
<feature type="transmembrane region" description="Helical" evidence="1">
    <location>
        <begin position="43"/>
        <end position="62"/>
    </location>
</feature>
<comment type="caution">
    <text evidence="2">The sequence shown here is derived from an EMBL/GenBank/DDBJ whole genome shotgun (WGS) entry which is preliminary data.</text>
</comment>
<protein>
    <submittedName>
        <fullName evidence="2">Uncharacterized protein</fullName>
    </submittedName>
</protein>